<evidence type="ECO:0000313" key="3">
    <source>
        <dbReference type="Proteomes" id="UP001154282"/>
    </source>
</evidence>
<accession>A0AAV0Q002</accession>
<sequence>MFCRDLWSALVVKALSRSVSYTAMSLRLNAIWAKAGGNQVTSMKKGYFLIRFTSSLAYERAITDGPWMIGSSYLTVHMWDKYFDPYEHEISSTVVWARLLELPIHYFHQDAVMKIGCRMGKPIRIDAATRTKARSDYARV</sequence>
<evidence type="ECO:0000313" key="2">
    <source>
        <dbReference type="EMBL" id="CAI0476375.1"/>
    </source>
</evidence>
<keyword evidence="3" id="KW-1185">Reference proteome</keyword>
<dbReference type="EMBL" id="CAMGYJ010000009">
    <property type="protein sequence ID" value="CAI0476375.1"/>
    <property type="molecule type" value="Genomic_DNA"/>
</dbReference>
<organism evidence="2 3">
    <name type="scientific">Linum tenue</name>
    <dbReference type="NCBI Taxonomy" id="586396"/>
    <lineage>
        <taxon>Eukaryota</taxon>
        <taxon>Viridiplantae</taxon>
        <taxon>Streptophyta</taxon>
        <taxon>Embryophyta</taxon>
        <taxon>Tracheophyta</taxon>
        <taxon>Spermatophyta</taxon>
        <taxon>Magnoliopsida</taxon>
        <taxon>eudicotyledons</taxon>
        <taxon>Gunneridae</taxon>
        <taxon>Pentapetalae</taxon>
        <taxon>rosids</taxon>
        <taxon>fabids</taxon>
        <taxon>Malpighiales</taxon>
        <taxon>Linaceae</taxon>
        <taxon>Linum</taxon>
    </lineage>
</organism>
<dbReference type="InterPro" id="IPR040256">
    <property type="entry name" value="At4g02000-like"/>
</dbReference>
<dbReference type="Proteomes" id="UP001154282">
    <property type="component" value="Unassembled WGS sequence"/>
</dbReference>
<dbReference type="AlphaFoldDB" id="A0AAV0Q002"/>
<protein>
    <recommendedName>
        <fullName evidence="1">DUF4283 domain-containing protein</fullName>
    </recommendedName>
</protein>
<feature type="domain" description="DUF4283" evidence="1">
    <location>
        <begin position="8"/>
        <end position="85"/>
    </location>
</feature>
<reference evidence="2" key="1">
    <citation type="submission" date="2022-08" db="EMBL/GenBank/DDBJ databases">
        <authorList>
            <person name="Gutierrez-Valencia J."/>
        </authorList>
    </citation>
    <scope>NUCLEOTIDE SEQUENCE</scope>
</reference>
<proteinExistence type="predicted"/>
<dbReference type="InterPro" id="IPR025558">
    <property type="entry name" value="DUF4283"/>
</dbReference>
<dbReference type="PANTHER" id="PTHR31286">
    <property type="entry name" value="GLYCINE-RICH CELL WALL STRUCTURAL PROTEIN 1.8-LIKE"/>
    <property type="match status" value="1"/>
</dbReference>
<dbReference type="PANTHER" id="PTHR31286:SF99">
    <property type="entry name" value="DUF4283 DOMAIN-CONTAINING PROTEIN"/>
    <property type="match status" value="1"/>
</dbReference>
<dbReference type="Pfam" id="PF14111">
    <property type="entry name" value="DUF4283"/>
    <property type="match status" value="1"/>
</dbReference>
<comment type="caution">
    <text evidence="2">The sequence shown here is derived from an EMBL/GenBank/DDBJ whole genome shotgun (WGS) entry which is preliminary data.</text>
</comment>
<gene>
    <name evidence="2" type="ORF">LITE_LOCUS40762</name>
</gene>
<evidence type="ECO:0000259" key="1">
    <source>
        <dbReference type="Pfam" id="PF14111"/>
    </source>
</evidence>
<name>A0AAV0Q002_9ROSI</name>